<evidence type="ECO:0000256" key="8">
    <source>
        <dbReference type="PROSITE-ProRule" id="PRU01360"/>
    </source>
</evidence>
<evidence type="ECO:0000256" key="5">
    <source>
        <dbReference type="ARBA" id="ARBA00023077"/>
    </source>
</evidence>
<evidence type="ECO:0000256" key="3">
    <source>
        <dbReference type="ARBA" id="ARBA00022452"/>
    </source>
</evidence>
<dbReference type="InterPro" id="IPR000531">
    <property type="entry name" value="Beta-barrel_TonB"/>
</dbReference>
<dbReference type="AlphaFoldDB" id="A0A3M0CSE8"/>
<sequence>MIDRNIVSRTALFALAGVSAIALGHPQVSAQTGGQTGGAEGTALEEVVVIGSRRKGRSVADSAVPIDVIGGEALLSSGLTETSQLLNRLVPSFNFPLPSLTDGTDSVRPAQLRGLAPDHTLVLVNGKRRHTSSLVNLNGSVGRGSMAVDINLIPANAIRQIEVLRDGAAAQYGSDAIAGVINFRLNDSAEGVSLSAQYGQHVTTLDGVPDISSVSFNDDGTLNIQEGDDRTRRDGEELTIRGNIGLPLGEGFFNLSGEYRDRNPTDRGGYDPRQQYPNQADGTLDIRETTFDRFSFRFGNPELEDISLFYNSALPVGEFEIYSFGSYATRESFSAGFYRRSTDSRNVPEIYPDGFLPLIEVDFVDYSFAGGVRGQIAGWDSDLSIVYGKNDLNFGVVNTLNTSLGPTSPTEFDAGALINEQTVVNLDVSKLLEIGGKSVNVAFGAEYRDEGYEIEAGEPASYIQGPFPGAAGSQVFPGFQPASEVDRGRDSIGLYAEIDADLTDKLNVAVAGRFEDYSDFGSTINGKIAARYAITDSFAIRGAVSTGFRAPSVGQQFFTSIATILDDDELVQIGTFRPDSDFAVALGSPGLEEEKSINLSGGFTFTPANGLSLTVDYFYIEIDDRIVLSSNFAGDAIEEFLDNAGIDAQSGRFFLNGIDSRTQGIDIVATYNWDLGDYGLLDLNAGFNYTDNEVTNRNQPLDRIDDLVDAQDLFDDREVRRFERGAPETTLNLGATWNVDRLRVTARTTRFGETVDPQTNPAEDEVLDAKFITDLEVQYQLTDTVALSVGGTNIFDVYPDTAEEINQINGVGTSTFDRVLPYSGFSPFGFNGRFVYARMELTF</sequence>
<keyword evidence="14" id="KW-1185">Reference proteome</keyword>
<comment type="subcellular location">
    <subcellularLocation>
        <location evidence="1 8">Cell outer membrane</location>
        <topology evidence="1 8">Multi-pass membrane protein</topology>
    </subcellularLocation>
</comment>
<evidence type="ECO:0000256" key="2">
    <source>
        <dbReference type="ARBA" id="ARBA00022448"/>
    </source>
</evidence>
<evidence type="ECO:0000256" key="1">
    <source>
        <dbReference type="ARBA" id="ARBA00004571"/>
    </source>
</evidence>
<name>A0A3M0CSE8_9PROT</name>
<dbReference type="PANTHER" id="PTHR47234">
    <property type="match status" value="1"/>
</dbReference>
<dbReference type="Pfam" id="PF07715">
    <property type="entry name" value="Plug"/>
    <property type="match status" value="1"/>
</dbReference>
<keyword evidence="6 8" id="KW-0472">Membrane</keyword>
<dbReference type="Pfam" id="PF00593">
    <property type="entry name" value="TonB_dep_Rec_b-barrel"/>
    <property type="match status" value="1"/>
</dbReference>
<dbReference type="Gene3D" id="2.40.170.20">
    <property type="entry name" value="TonB-dependent receptor, beta-barrel domain"/>
    <property type="match status" value="1"/>
</dbReference>
<protein>
    <submittedName>
        <fullName evidence="13">Iron complex outermembrane receptor protein</fullName>
    </submittedName>
</protein>
<feature type="domain" description="TonB-dependent receptor-like beta-barrel" evidence="11">
    <location>
        <begin position="322"/>
        <end position="794"/>
    </location>
</feature>
<dbReference type="SUPFAM" id="SSF56935">
    <property type="entry name" value="Porins"/>
    <property type="match status" value="1"/>
</dbReference>
<organism evidence="13 14">
    <name type="scientific">Eilatimonas milleporae</name>
    <dbReference type="NCBI Taxonomy" id="911205"/>
    <lineage>
        <taxon>Bacteria</taxon>
        <taxon>Pseudomonadati</taxon>
        <taxon>Pseudomonadota</taxon>
        <taxon>Alphaproteobacteria</taxon>
        <taxon>Kordiimonadales</taxon>
        <taxon>Kordiimonadaceae</taxon>
        <taxon>Eilatimonas</taxon>
    </lineage>
</organism>
<dbReference type="InterPro" id="IPR012910">
    <property type="entry name" value="Plug_dom"/>
</dbReference>
<dbReference type="InParanoid" id="A0A3M0CSE8"/>
<dbReference type="Gene3D" id="2.170.130.10">
    <property type="entry name" value="TonB-dependent receptor, plug domain"/>
    <property type="match status" value="1"/>
</dbReference>
<reference evidence="13 14" key="1">
    <citation type="submission" date="2018-10" db="EMBL/GenBank/DDBJ databases">
        <title>Genomic Encyclopedia of Archaeal and Bacterial Type Strains, Phase II (KMG-II): from individual species to whole genera.</title>
        <authorList>
            <person name="Goeker M."/>
        </authorList>
    </citation>
    <scope>NUCLEOTIDE SEQUENCE [LARGE SCALE GENOMIC DNA]</scope>
    <source>
        <strain evidence="13 14">DSM 25217</strain>
    </source>
</reference>
<dbReference type="InterPro" id="IPR036942">
    <property type="entry name" value="Beta-barrel_TonB_sf"/>
</dbReference>
<dbReference type="CDD" id="cd01347">
    <property type="entry name" value="ligand_gated_channel"/>
    <property type="match status" value="1"/>
</dbReference>
<dbReference type="RefSeq" id="WP_211332028.1">
    <property type="nucleotide sequence ID" value="NZ_REFR01000009.1"/>
</dbReference>
<keyword evidence="2 8" id="KW-0813">Transport</keyword>
<dbReference type="EMBL" id="REFR01000009">
    <property type="protein sequence ID" value="RMB11785.1"/>
    <property type="molecule type" value="Genomic_DNA"/>
</dbReference>
<dbReference type="InterPro" id="IPR037066">
    <property type="entry name" value="Plug_dom_sf"/>
</dbReference>
<keyword evidence="13" id="KW-0675">Receptor</keyword>
<dbReference type="PROSITE" id="PS52016">
    <property type="entry name" value="TONB_DEPENDENT_REC_3"/>
    <property type="match status" value="1"/>
</dbReference>
<dbReference type="PANTHER" id="PTHR47234:SF3">
    <property type="entry name" value="SECRETIN_TONB SHORT N-TERMINAL DOMAIN-CONTAINING PROTEIN"/>
    <property type="match status" value="1"/>
</dbReference>
<feature type="chain" id="PRO_5018304862" evidence="10">
    <location>
        <begin position="31"/>
        <end position="843"/>
    </location>
</feature>
<evidence type="ECO:0000256" key="10">
    <source>
        <dbReference type="SAM" id="SignalP"/>
    </source>
</evidence>
<accession>A0A3M0CSE8</accession>
<keyword evidence="4 8" id="KW-0812">Transmembrane</keyword>
<evidence type="ECO:0000259" key="11">
    <source>
        <dbReference type="Pfam" id="PF00593"/>
    </source>
</evidence>
<proteinExistence type="inferred from homology"/>
<keyword evidence="5 9" id="KW-0798">TonB box</keyword>
<gene>
    <name evidence="13" type="ORF">BXY39_0269</name>
</gene>
<keyword evidence="7 8" id="KW-0998">Cell outer membrane</keyword>
<feature type="signal peptide" evidence="10">
    <location>
        <begin position="1"/>
        <end position="30"/>
    </location>
</feature>
<keyword evidence="3 8" id="KW-1134">Transmembrane beta strand</keyword>
<dbReference type="GO" id="GO:0009279">
    <property type="term" value="C:cell outer membrane"/>
    <property type="evidence" value="ECO:0007669"/>
    <property type="project" value="UniProtKB-SubCell"/>
</dbReference>
<dbReference type="Proteomes" id="UP000271227">
    <property type="component" value="Unassembled WGS sequence"/>
</dbReference>
<evidence type="ECO:0000313" key="13">
    <source>
        <dbReference type="EMBL" id="RMB11785.1"/>
    </source>
</evidence>
<evidence type="ECO:0000256" key="6">
    <source>
        <dbReference type="ARBA" id="ARBA00023136"/>
    </source>
</evidence>
<evidence type="ECO:0000256" key="7">
    <source>
        <dbReference type="ARBA" id="ARBA00023237"/>
    </source>
</evidence>
<comment type="caution">
    <text evidence="13">The sequence shown here is derived from an EMBL/GenBank/DDBJ whole genome shotgun (WGS) entry which is preliminary data.</text>
</comment>
<comment type="similarity">
    <text evidence="8 9">Belongs to the TonB-dependent receptor family.</text>
</comment>
<evidence type="ECO:0000256" key="9">
    <source>
        <dbReference type="RuleBase" id="RU003357"/>
    </source>
</evidence>
<evidence type="ECO:0000256" key="4">
    <source>
        <dbReference type="ARBA" id="ARBA00022692"/>
    </source>
</evidence>
<keyword evidence="10" id="KW-0732">Signal</keyword>
<evidence type="ECO:0000259" key="12">
    <source>
        <dbReference type="Pfam" id="PF07715"/>
    </source>
</evidence>
<dbReference type="InterPro" id="IPR039426">
    <property type="entry name" value="TonB-dep_rcpt-like"/>
</dbReference>
<feature type="domain" description="TonB-dependent receptor plug" evidence="12">
    <location>
        <begin position="60"/>
        <end position="180"/>
    </location>
</feature>
<evidence type="ECO:0000313" key="14">
    <source>
        <dbReference type="Proteomes" id="UP000271227"/>
    </source>
</evidence>